<evidence type="ECO:0000256" key="1">
    <source>
        <dbReference type="SAM" id="Coils"/>
    </source>
</evidence>
<proteinExistence type="predicted"/>
<feature type="region of interest" description="Disordered" evidence="2">
    <location>
        <begin position="171"/>
        <end position="228"/>
    </location>
</feature>
<dbReference type="EMBL" id="GG666457">
    <property type="protein sequence ID" value="EEN69113.1"/>
    <property type="molecule type" value="Genomic_DNA"/>
</dbReference>
<feature type="compositionally biased region" description="Pro residues" evidence="2">
    <location>
        <begin position="181"/>
        <end position="193"/>
    </location>
</feature>
<evidence type="ECO:0000313" key="3">
    <source>
        <dbReference type="EMBL" id="EEN69113.1"/>
    </source>
</evidence>
<feature type="coiled-coil region" evidence="1">
    <location>
        <begin position="67"/>
        <end position="145"/>
    </location>
</feature>
<keyword evidence="1" id="KW-0175">Coiled coil</keyword>
<accession>C3XS98</accession>
<organism>
    <name type="scientific">Branchiostoma floridae</name>
    <name type="common">Florida lancelet</name>
    <name type="synonym">Amphioxus</name>
    <dbReference type="NCBI Taxonomy" id="7739"/>
    <lineage>
        <taxon>Eukaryota</taxon>
        <taxon>Metazoa</taxon>
        <taxon>Chordata</taxon>
        <taxon>Cephalochordata</taxon>
        <taxon>Leptocardii</taxon>
        <taxon>Amphioxiformes</taxon>
        <taxon>Branchiostomatidae</taxon>
        <taxon>Branchiostoma</taxon>
    </lineage>
</organism>
<protein>
    <submittedName>
        <fullName evidence="3">Uncharacterized protein</fullName>
    </submittedName>
</protein>
<dbReference type="InParanoid" id="C3XS98"/>
<reference evidence="3" key="1">
    <citation type="journal article" date="2008" name="Nature">
        <title>The amphioxus genome and the evolution of the chordate karyotype.</title>
        <authorList>
            <consortium name="US DOE Joint Genome Institute (JGI-PGF)"/>
            <person name="Putnam N.H."/>
            <person name="Butts T."/>
            <person name="Ferrier D.E.K."/>
            <person name="Furlong R.F."/>
            <person name="Hellsten U."/>
            <person name="Kawashima T."/>
            <person name="Robinson-Rechavi M."/>
            <person name="Shoguchi E."/>
            <person name="Terry A."/>
            <person name="Yu J.-K."/>
            <person name="Benito-Gutierrez E.L."/>
            <person name="Dubchak I."/>
            <person name="Garcia-Fernandez J."/>
            <person name="Gibson-Brown J.J."/>
            <person name="Grigoriev I.V."/>
            <person name="Horton A.C."/>
            <person name="de Jong P.J."/>
            <person name="Jurka J."/>
            <person name="Kapitonov V.V."/>
            <person name="Kohara Y."/>
            <person name="Kuroki Y."/>
            <person name="Lindquist E."/>
            <person name="Lucas S."/>
            <person name="Osoegawa K."/>
            <person name="Pennacchio L.A."/>
            <person name="Salamov A.A."/>
            <person name="Satou Y."/>
            <person name="Sauka-Spengler T."/>
            <person name="Schmutz J."/>
            <person name="Shin-I T."/>
            <person name="Toyoda A."/>
            <person name="Bronner-Fraser M."/>
            <person name="Fujiyama A."/>
            <person name="Holland L.Z."/>
            <person name="Holland P.W.H."/>
            <person name="Satoh N."/>
            <person name="Rokhsar D.S."/>
        </authorList>
    </citation>
    <scope>NUCLEOTIDE SEQUENCE [LARGE SCALE GENOMIC DNA]</scope>
    <source>
        <strain evidence="3">S238N-H82</strain>
        <tissue evidence="3">Testes</tissue>
    </source>
</reference>
<dbReference type="AlphaFoldDB" id="C3XS98"/>
<name>C3XS98_BRAFL</name>
<gene>
    <name evidence="3" type="ORF">BRAFLDRAFT_89988</name>
</gene>
<sequence>MASSLTKTPKECTDPPVSTDILQKYEDDLQDKTRQHLIDECIALKTHNVCLEALVQGLQVEEVVKENEELVARNRELVTTNEELARKIQEREQNYLAERVRKLEEDKIKLQEEIRSIGRDRKKDADTVKQELEACKKQVQDAQEGMFQPILGILKRQQELQRRENLYALRADENPYEEIQPGPPPHGNGPAHPPLHDEILKAPIQATDSLPTSSEESEPVSSNGEVMV</sequence>
<evidence type="ECO:0000256" key="2">
    <source>
        <dbReference type="SAM" id="MobiDB-lite"/>
    </source>
</evidence>